<dbReference type="HOGENOM" id="CLU_441801_0_0_1"/>
<dbReference type="eggNOG" id="KOG0620">
    <property type="taxonomic scope" value="Eukaryota"/>
</dbReference>
<dbReference type="GO" id="GO:0000175">
    <property type="term" value="F:3'-5'-RNA exonuclease activity"/>
    <property type="evidence" value="ECO:0007669"/>
    <property type="project" value="TreeGrafter"/>
</dbReference>
<dbReference type="InterPro" id="IPR036116">
    <property type="entry name" value="FN3_sf"/>
</dbReference>
<feature type="region of interest" description="Disordered" evidence="1">
    <location>
        <begin position="1"/>
        <end position="38"/>
    </location>
</feature>
<dbReference type="SUPFAM" id="SSF56219">
    <property type="entry name" value="DNase I-like"/>
    <property type="match status" value="1"/>
</dbReference>
<dbReference type="OMA" id="HSEMMES"/>
<reference evidence="4" key="1">
    <citation type="journal article" date="2010" name="Genome Biol.">
        <title>Genome sequence of the necrotrophic plant pathogen Pythium ultimum reveals original pathogenicity mechanisms and effector repertoire.</title>
        <authorList>
            <person name="Levesque C.A."/>
            <person name="Brouwer H."/>
            <person name="Cano L."/>
            <person name="Hamilton J.P."/>
            <person name="Holt C."/>
            <person name="Huitema E."/>
            <person name="Raffaele S."/>
            <person name="Robideau G.P."/>
            <person name="Thines M."/>
            <person name="Win J."/>
            <person name="Zerillo M.M."/>
            <person name="Beakes G.W."/>
            <person name="Boore J.L."/>
            <person name="Busam D."/>
            <person name="Dumas B."/>
            <person name="Ferriera S."/>
            <person name="Fuerstenberg S.I."/>
            <person name="Gachon C.M."/>
            <person name="Gaulin E."/>
            <person name="Govers F."/>
            <person name="Grenville-Briggs L."/>
            <person name="Horner N."/>
            <person name="Hostetler J."/>
            <person name="Jiang R.H."/>
            <person name="Johnson J."/>
            <person name="Krajaejun T."/>
            <person name="Lin H."/>
            <person name="Meijer H.J."/>
            <person name="Moore B."/>
            <person name="Morris P."/>
            <person name="Phuntmart V."/>
            <person name="Puiu D."/>
            <person name="Shetty J."/>
            <person name="Stajich J.E."/>
            <person name="Tripathy S."/>
            <person name="Wawra S."/>
            <person name="van West P."/>
            <person name="Whitty B.R."/>
            <person name="Coutinho P.M."/>
            <person name="Henrissat B."/>
            <person name="Martin F."/>
            <person name="Thomas P.D."/>
            <person name="Tyler B.M."/>
            <person name="De Vries R.P."/>
            <person name="Kamoun S."/>
            <person name="Yandell M."/>
            <person name="Tisserat N."/>
            <person name="Buell C.R."/>
        </authorList>
    </citation>
    <scope>NUCLEOTIDE SEQUENCE</scope>
    <source>
        <strain evidence="4">DAOM:BR144</strain>
    </source>
</reference>
<evidence type="ECO:0000313" key="3">
    <source>
        <dbReference type="EnsemblProtists" id="PYU1_T007810"/>
    </source>
</evidence>
<proteinExistence type="predicted"/>
<dbReference type="AlphaFoldDB" id="K3WS66"/>
<dbReference type="Proteomes" id="UP000019132">
    <property type="component" value="Unassembled WGS sequence"/>
</dbReference>
<reference evidence="3" key="3">
    <citation type="submission" date="2015-02" db="UniProtKB">
        <authorList>
            <consortium name="EnsemblProtists"/>
        </authorList>
    </citation>
    <scope>IDENTIFICATION</scope>
    <source>
        <strain evidence="3">DAOM BR144</strain>
    </source>
</reference>
<evidence type="ECO:0000313" key="4">
    <source>
        <dbReference type="Proteomes" id="UP000019132"/>
    </source>
</evidence>
<keyword evidence="4" id="KW-1185">Reference proteome</keyword>
<dbReference type="STRING" id="431595.K3WS66"/>
<reference evidence="4" key="2">
    <citation type="submission" date="2010-04" db="EMBL/GenBank/DDBJ databases">
        <authorList>
            <person name="Buell R."/>
            <person name="Hamilton J."/>
            <person name="Hostetler J."/>
        </authorList>
    </citation>
    <scope>NUCLEOTIDE SEQUENCE [LARGE SCALE GENOMIC DNA]</scope>
    <source>
        <strain evidence="4">DAOM:BR144</strain>
    </source>
</reference>
<dbReference type="InterPro" id="IPR003961">
    <property type="entry name" value="FN3_dom"/>
</dbReference>
<dbReference type="SUPFAM" id="SSF49265">
    <property type="entry name" value="Fibronectin type III"/>
    <property type="match status" value="1"/>
</dbReference>
<dbReference type="Pfam" id="PF03372">
    <property type="entry name" value="Exo_endo_phos"/>
    <property type="match status" value="1"/>
</dbReference>
<dbReference type="InterPro" id="IPR050410">
    <property type="entry name" value="CCR4/nocturin_mRNA_transcr"/>
</dbReference>
<dbReference type="EMBL" id="GL376617">
    <property type="status" value="NOT_ANNOTATED_CDS"/>
    <property type="molecule type" value="Genomic_DNA"/>
</dbReference>
<protein>
    <recommendedName>
        <fullName evidence="2">Fibronectin type-III domain-containing protein</fullName>
    </recommendedName>
</protein>
<dbReference type="PANTHER" id="PTHR12121">
    <property type="entry name" value="CARBON CATABOLITE REPRESSOR PROTEIN 4"/>
    <property type="match status" value="1"/>
</dbReference>
<feature type="domain" description="Fibronectin type-III" evidence="2">
    <location>
        <begin position="285"/>
        <end position="385"/>
    </location>
</feature>
<evidence type="ECO:0000259" key="2">
    <source>
        <dbReference type="PROSITE" id="PS50853"/>
    </source>
</evidence>
<organism evidence="3 4">
    <name type="scientific">Globisporangium ultimum (strain ATCC 200006 / CBS 805.95 / DAOM BR144)</name>
    <name type="common">Pythium ultimum</name>
    <dbReference type="NCBI Taxonomy" id="431595"/>
    <lineage>
        <taxon>Eukaryota</taxon>
        <taxon>Sar</taxon>
        <taxon>Stramenopiles</taxon>
        <taxon>Oomycota</taxon>
        <taxon>Peronosporomycetes</taxon>
        <taxon>Pythiales</taxon>
        <taxon>Pythiaceae</taxon>
        <taxon>Globisporangium</taxon>
    </lineage>
</organism>
<dbReference type="Gene3D" id="3.60.10.10">
    <property type="entry name" value="Endonuclease/exonuclease/phosphatase"/>
    <property type="match status" value="2"/>
</dbReference>
<dbReference type="PROSITE" id="PS50853">
    <property type="entry name" value="FN3"/>
    <property type="match status" value="1"/>
</dbReference>
<dbReference type="VEuPathDB" id="FungiDB:PYU1_G007794"/>
<dbReference type="PANTHER" id="PTHR12121:SF34">
    <property type="entry name" value="PROTEIN ANGEL"/>
    <property type="match status" value="1"/>
</dbReference>
<name>K3WS66_GLOUD</name>
<evidence type="ECO:0000256" key="1">
    <source>
        <dbReference type="SAM" id="MobiDB-lite"/>
    </source>
</evidence>
<sequence>AKSAVCDVDDLTASTERKGSGDDAGSDDSSTGPRRRSLSTAIRLEPNRDFVPARQDVAELSELADLEKVSVVTYNVLSQMGARRLLRSTSGYVEPAILTIAGRREKLLREVLSYDADIMCLQEVDDYDDWWAAKLISNGYDSVYARRSGSSMDDGVVTAFRRDVFQLFCSKAVELNDLCATIGDPNLQARAKQGNVALLVCLQPWETSKLPSALCIANTQLVSGPTLESIRVLQAEYLCRQIAIFNANFHLPILLAGTFNALPSSDVYHVIHTGRRRPSPQAPITPERPILQEPTPTSITVTWSTPTNDVESAEAPILEYKVAVKNCASATIGFMHEIVVPAHVNEFTMTMLSSDVTYQFRVAARNAHGWSHFSQPSAPMATLVAAKLLGHRANSSVSRADSKGIGYDDDNDTQSKLYIVGDFPPQVKPYDPSFGSGRTPRFDNKELNLDVCPRGLTHDDLVSLGSAGAKRYRTLLSRADRDDQLVHGEQMESAYATYFEALCEPEVTFSSEHFQGTIDYIFYSTGQFAPFQLLEVPTADELAELGDDVRVPRFLRDVEWVKHKPGDWRDTLKTTQDEARYMDEWAAPELTNFVERPNSWLPNAVYPSDHLALACVFAIRKDNVAVEWN</sequence>
<dbReference type="InterPro" id="IPR036691">
    <property type="entry name" value="Endo/exonu/phosph_ase_sf"/>
</dbReference>
<dbReference type="EnsemblProtists" id="PYU1_T007810">
    <property type="protein sequence ID" value="PYU1_T007810"/>
    <property type="gene ID" value="PYU1_G007794"/>
</dbReference>
<dbReference type="SMART" id="SM00060">
    <property type="entry name" value="FN3"/>
    <property type="match status" value="1"/>
</dbReference>
<accession>K3WS66</accession>
<dbReference type="InParanoid" id="K3WS66"/>
<dbReference type="InterPro" id="IPR005135">
    <property type="entry name" value="Endo/exonuclease/phosphatase"/>
</dbReference>
<dbReference type="CDD" id="cd00063">
    <property type="entry name" value="FN3"/>
    <property type="match status" value="1"/>
</dbReference>